<dbReference type="EC" id="1.14.18.1" evidence="3"/>
<keyword evidence="5" id="KW-0560">Oxidoreductase</keyword>
<dbReference type="Proteomes" id="UP000800093">
    <property type="component" value="Unassembled WGS sequence"/>
</dbReference>
<dbReference type="PROSITE" id="PS00498">
    <property type="entry name" value="TYROSINASE_2"/>
    <property type="match status" value="1"/>
</dbReference>
<dbReference type="Gene3D" id="1.10.1280.10">
    <property type="entry name" value="Di-copper center containing domain from catechol oxidase"/>
    <property type="match status" value="1"/>
</dbReference>
<dbReference type="SUPFAM" id="SSF48056">
    <property type="entry name" value="Di-copper centre-containing domain"/>
    <property type="match status" value="1"/>
</dbReference>
<dbReference type="PRINTS" id="PR00092">
    <property type="entry name" value="TYROSINASE"/>
</dbReference>
<organism evidence="13 14">
    <name type="scientific">Lojkania enalia</name>
    <dbReference type="NCBI Taxonomy" id="147567"/>
    <lineage>
        <taxon>Eukaryota</taxon>
        <taxon>Fungi</taxon>
        <taxon>Dikarya</taxon>
        <taxon>Ascomycota</taxon>
        <taxon>Pezizomycotina</taxon>
        <taxon>Dothideomycetes</taxon>
        <taxon>Pleosporomycetidae</taxon>
        <taxon>Pleosporales</taxon>
        <taxon>Pleosporales incertae sedis</taxon>
        <taxon>Lojkania</taxon>
    </lineage>
</organism>
<keyword evidence="7" id="KW-0503">Monooxygenase</keyword>
<dbReference type="GO" id="GO:0046872">
    <property type="term" value="F:metal ion binding"/>
    <property type="evidence" value="ECO:0007669"/>
    <property type="project" value="UniProtKB-KW"/>
</dbReference>
<dbReference type="GO" id="GO:0042438">
    <property type="term" value="P:melanin biosynthetic process"/>
    <property type="evidence" value="ECO:0007669"/>
    <property type="project" value="UniProtKB-KW"/>
</dbReference>
<dbReference type="InterPro" id="IPR041640">
    <property type="entry name" value="Tyrosinase_C"/>
</dbReference>
<dbReference type="EMBL" id="ML986614">
    <property type="protein sequence ID" value="KAF2264641.1"/>
    <property type="molecule type" value="Genomic_DNA"/>
</dbReference>
<comment type="cofactor">
    <cofactor evidence="1">
        <name>Cu(2+)</name>
        <dbReference type="ChEBI" id="CHEBI:29036"/>
    </cofactor>
</comment>
<dbReference type="OrthoDB" id="6132182at2759"/>
<keyword evidence="11" id="KW-0732">Signal</keyword>
<evidence type="ECO:0000256" key="3">
    <source>
        <dbReference type="ARBA" id="ARBA00011906"/>
    </source>
</evidence>
<evidence type="ECO:0000256" key="1">
    <source>
        <dbReference type="ARBA" id="ARBA00001973"/>
    </source>
</evidence>
<evidence type="ECO:0000256" key="7">
    <source>
        <dbReference type="ARBA" id="ARBA00023033"/>
    </source>
</evidence>
<name>A0A9P4N8G3_9PLEO</name>
<dbReference type="InterPro" id="IPR002227">
    <property type="entry name" value="Tyrosinase_Cu-bd"/>
</dbReference>
<dbReference type="PANTHER" id="PTHR11474:SF76">
    <property type="entry name" value="SHKT DOMAIN-CONTAINING PROTEIN"/>
    <property type="match status" value="1"/>
</dbReference>
<comment type="catalytic activity">
    <reaction evidence="10">
        <text>L-tyrosine + O2 = L-dopaquinone + H2O</text>
        <dbReference type="Rhea" id="RHEA:18117"/>
        <dbReference type="ChEBI" id="CHEBI:15377"/>
        <dbReference type="ChEBI" id="CHEBI:15379"/>
        <dbReference type="ChEBI" id="CHEBI:57924"/>
        <dbReference type="ChEBI" id="CHEBI:58315"/>
        <dbReference type="EC" id="1.14.18.1"/>
    </reaction>
</comment>
<keyword evidence="8" id="KW-0470">Melanin biosynthesis</keyword>
<evidence type="ECO:0000313" key="14">
    <source>
        <dbReference type="Proteomes" id="UP000800093"/>
    </source>
</evidence>
<feature type="signal peptide" evidence="11">
    <location>
        <begin position="1"/>
        <end position="26"/>
    </location>
</feature>
<keyword evidence="4" id="KW-0479">Metal-binding</keyword>
<evidence type="ECO:0000256" key="9">
    <source>
        <dbReference type="ARBA" id="ARBA00048233"/>
    </source>
</evidence>
<comment type="caution">
    <text evidence="13">The sequence shown here is derived from an EMBL/GenBank/DDBJ whole genome shotgun (WGS) entry which is preliminary data.</text>
</comment>
<dbReference type="PANTHER" id="PTHR11474">
    <property type="entry name" value="TYROSINASE FAMILY MEMBER"/>
    <property type="match status" value="1"/>
</dbReference>
<proteinExistence type="inferred from homology"/>
<dbReference type="InterPro" id="IPR008922">
    <property type="entry name" value="Di-copper_centre_dom_sf"/>
</dbReference>
<evidence type="ECO:0000256" key="10">
    <source>
        <dbReference type="ARBA" id="ARBA00048881"/>
    </source>
</evidence>
<evidence type="ECO:0000256" key="5">
    <source>
        <dbReference type="ARBA" id="ARBA00023002"/>
    </source>
</evidence>
<dbReference type="GO" id="GO:0004503">
    <property type="term" value="F:tyrosinase activity"/>
    <property type="evidence" value="ECO:0007669"/>
    <property type="project" value="UniProtKB-EC"/>
</dbReference>
<dbReference type="AlphaFoldDB" id="A0A9P4N8G3"/>
<evidence type="ECO:0000313" key="13">
    <source>
        <dbReference type="EMBL" id="KAF2264641.1"/>
    </source>
</evidence>
<protein>
    <recommendedName>
        <fullName evidence="3">tyrosinase</fullName>
        <ecNumber evidence="3">1.14.18.1</ecNumber>
    </recommendedName>
</protein>
<gene>
    <name evidence="13" type="ORF">CC78DRAFT_223826</name>
</gene>
<sequence>MKSFFASIAGAATTLSLFSILNSVSAANITEELSQCGVPKTDENSYWSIVGVQGAGIYPRQELRQLEKDAKTWNLFLLAMAKFQAMSQEDKRSYYKLAAIHGAPFEPWDMVKGEGSMGYCPHGSNLFGPWHRPYLAGFEQVLHEHVVSIADSWKNEKEKREYQTAAMKFRLPYWDSAMDPPNSQEGVLPFSVREERISVNHPDGTTKEIPNPLYSYAFHPLDPEDFSSLNWKTTLRLPVDGKAAVTTSQNGEVNSRVGAQQVNNRDMVYKLLTVYQPFNEWSNKANGGKIGNLETLHDGIHNSFGVGHMGIVEMSAYDPIFWFHHCNVDRLMAIYQHRYPETYVQDSTQARGTFAIPGGSTQGLKSSLPPFHMNAKGDMWTSETIRNWESFGYTYPELMGKPDNDTLTRDINRLYKASTQGLNKNNTLTSREISYAQATNMTADAWDWMAEVNMPSDIRVTYAVRGFLGKPSDNPLDWATDPNYVGQVASLSSPRMDSDITVTANIVLTDKLAEKREAGELESFEQEDVIAYLKKEWYWQIQQVDGASISRMEPPKGLNVTIFSVPVKLPTSDNEVPVWTGAFEYHKDIKGNHIDTNATQTVPGTSTVQQIYTGTYPTGTAV</sequence>
<dbReference type="Pfam" id="PF00264">
    <property type="entry name" value="Tyrosinase"/>
    <property type="match status" value="1"/>
</dbReference>
<feature type="domain" description="Tyrosinase copper-binding" evidence="12">
    <location>
        <begin position="318"/>
        <end position="329"/>
    </location>
</feature>
<evidence type="ECO:0000256" key="6">
    <source>
        <dbReference type="ARBA" id="ARBA00023008"/>
    </source>
</evidence>
<evidence type="ECO:0000256" key="4">
    <source>
        <dbReference type="ARBA" id="ARBA00022723"/>
    </source>
</evidence>
<evidence type="ECO:0000256" key="8">
    <source>
        <dbReference type="ARBA" id="ARBA00023101"/>
    </source>
</evidence>
<feature type="chain" id="PRO_5040200202" description="tyrosinase" evidence="11">
    <location>
        <begin position="27"/>
        <end position="622"/>
    </location>
</feature>
<evidence type="ECO:0000256" key="2">
    <source>
        <dbReference type="ARBA" id="ARBA00009928"/>
    </source>
</evidence>
<comment type="similarity">
    <text evidence="2">Belongs to the tyrosinase family.</text>
</comment>
<evidence type="ECO:0000259" key="12">
    <source>
        <dbReference type="PROSITE" id="PS00498"/>
    </source>
</evidence>
<dbReference type="InterPro" id="IPR050316">
    <property type="entry name" value="Tyrosinase/Hemocyanin"/>
</dbReference>
<accession>A0A9P4N8G3</accession>
<keyword evidence="6" id="KW-0186">Copper</keyword>
<evidence type="ECO:0000256" key="11">
    <source>
        <dbReference type="SAM" id="SignalP"/>
    </source>
</evidence>
<keyword evidence="14" id="KW-1185">Reference proteome</keyword>
<dbReference type="Pfam" id="PF18132">
    <property type="entry name" value="Tyrosinase_C"/>
    <property type="match status" value="1"/>
</dbReference>
<reference evidence="14" key="1">
    <citation type="journal article" date="2020" name="Stud. Mycol.">
        <title>101 Dothideomycetes genomes: A test case for predicting lifestyles and emergence of pathogens.</title>
        <authorList>
            <person name="Haridas S."/>
            <person name="Albert R."/>
            <person name="Binder M."/>
            <person name="Bloem J."/>
            <person name="LaButti K."/>
            <person name="Salamov A."/>
            <person name="Andreopoulos B."/>
            <person name="Baker S."/>
            <person name="Barry K."/>
            <person name="Bills G."/>
            <person name="Bluhm B."/>
            <person name="Cannon C."/>
            <person name="Castanera R."/>
            <person name="Culley D."/>
            <person name="Daum C."/>
            <person name="Ezra D."/>
            <person name="Gonzalez J."/>
            <person name="Henrissat B."/>
            <person name="Kuo A."/>
            <person name="Liang C."/>
            <person name="Lipzen A."/>
            <person name="Lutzoni F."/>
            <person name="Magnuson J."/>
            <person name="Mondo S."/>
            <person name="Nolan M."/>
            <person name="Ohm R."/>
            <person name="Pangilinan J."/>
            <person name="Park H.-J."/>
            <person name="Ramirez L."/>
            <person name="Alfaro M."/>
            <person name="Sun H."/>
            <person name="Tritt A."/>
            <person name="Yoshinaga Y."/>
            <person name="Zwiers L.-H."/>
            <person name="Turgeon B."/>
            <person name="Goodwin S."/>
            <person name="Spatafora J."/>
            <person name="Crous P."/>
            <person name="Grigoriev I."/>
        </authorList>
    </citation>
    <scope>NUCLEOTIDE SEQUENCE [LARGE SCALE GENOMIC DNA]</scope>
    <source>
        <strain evidence="14">CBS 304.66</strain>
    </source>
</reference>
<comment type="catalytic activity">
    <reaction evidence="9">
        <text>2 L-dopa + O2 = 2 L-dopaquinone + 2 H2O</text>
        <dbReference type="Rhea" id="RHEA:34287"/>
        <dbReference type="ChEBI" id="CHEBI:15377"/>
        <dbReference type="ChEBI" id="CHEBI:15379"/>
        <dbReference type="ChEBI" id="CHEBI:57504"/>
        <dbReference type="ChEBI" id="CHEBI:57924"/>
        <dbReference type="EC" id="1.14.18.1"/>
    </reaction>
</comment>